<sequence length="183" mass="20629">MSLEAFSAARKQKLALLRKRRHEESTGTLSSSSSSLIKRHFRNYDPLTGQFKRFTSARDLPDTVEKDISTLQSDTIALDEQRRKEDLDLTNMAPKRPNWDLKRDLEKRLKKLERRDKEAVILLIRQRIQGQQKAAGLDANGAVRSEESVTGVSAEIVASATADLGQDEGRDLTSDDESESDDE</sequence>
<dbReference type="GO" id="GO:0071014">
    <property type="term" value="C:post-mRNA release spliceosomal complex"/>
    <property type="evidence" value="ECO:0007669"/>
    <property type="project" value="TreeGrafter"/>
</dbReference>
<dbReference type="Pfam" id="PF08315">
    <property type="entry name" value="cwf18"/>
    <property type="match status" value="1"/>
</dbReference>
<feature type="compositionally biased region" description="Acidic residues" evidence="1">
    <location>
        <begin position="174"/>
        <end position="183"/>
    </location>
</feature>
<dbReference type="EMBL" id="OOIN01000039">
    <property type="protein sequence ID" value="SPO31606.1"/>
    <property type="molecule type" value="Genomic_DNA"/>
</dbReference>
<name>A0A5C3EPE9_9BASI</name>
<dbReference type="AlphaFoldDB" id="A0A5C3EPE9"/>
<evidence type="ECO:0000313" key="2">
    <source>
        <dbReference type="EMBL" id="SPO31606.1"/>
    </source>
</evidence>
<protein>
    <submittedName>
        <fullName evidence="2">Probable Coiled-coil domain-containing protein 12 (CCDC12)</fullName>
    </submittedName>
</protein>
<organism evidence="2 3">
    <name type="scientific">Ustilago trichophora</name>
    <dbReference type="NCBI Taxonomy" id="86804"/>
    <lineage>
        <taxon>Eukaryota</taxon>
        <taxon>Fungi</taxon>
        <taxon>Dikarya</taxon>
        <taxon>Basidiomycota</taxon>
        <taxon>Ustilaginomycotina</taxon>
        <taxon>Ustilaginomycetes</taxon>
        <taxon>Ustilaginales</taxon>
        <taxon>Ustilaginaceae</taxon>
        <taxon>Ustilago</taxon>
    </lineage>
</organism>
<feature type="region of interest" description="Disordered" evidence="1">
    <location>
        <begin position="159"/>
        <end position="183"/>
    </location>
</feature>
<accession>A0A5C3EPE9</accession>
<keyword evidence="3" id="KW-1185">Reference proteome</keyword>
<dbReference type="InterPro" id="IPR013169">
    <property type="entry name" value="mRNA_splic_Cwf18-like"/>
</dbReference>
<dbReference type="PANTHER" id="PTHR31551:SF1">
    <property type="entry name" value="COILED-COIL DOMAIN-CONTAINING PROTEIN 12"/>
    <property type="match status" value="1"/>
</dbReference>
<reference evidence="2 3" key="1">
    <citation type="submission" date="2018-03" db="EMBL/GenBank/DDBJ databases">
        <authorList>
            <person name="Guldener U."/>
        </authorList>
    </citation>
    <scope>NUCLEOTIDE SEQUENCE [LARGE SCALE GENOMIC DNA]</scope>
    <source>
        <strain evidence="2 3">NBRC100155</strain>
    </source>
</reference>
<evidence type="ECO:0000313" key="3">
    <source>
        <dbReference type="Proteomes" id="UP000324022"/>
    </source>
</evidence>
<dbReference type="Proteomes" id="UP000324022">
    <property type="component" value="Unassembled WGS sequence"/>
</dbReference>
<gene>
    <name evidence="2" type="ORF">UTRI_06365_B</name>
</gene>
<proteinExistence type="predicted"/>
<evidence type="ECO:0000256" key="1">
    <source>
        <dbReference type="SAM" id="MobiDB-lite"/>
    </source>
</evidence>
<dbReference type="PANTHER" id="PTHR31551">
    <property type="entry name" value="PRE-MRNA-SPLICING FACTOR CWF18"/>
    <property type="match status" value="1"/>
</dbReference>
<dbReference type="OrthoDB" id="10261348at2759"/>
<dbReference type="GO" id="GO:0005684">
    <property type="term" value="C:U2-type spliceosomal complex"/>
    <property type="evidence" value="ECO:0007669"/>
    <property type="project" value="TreeGrafter"/>
</dbReference>